<accession>A0ABP1QZH0</accession>
<organism evidence="1 2">
    <name type="scientific">Orchesella dallaii</name>
    <dbReference type="NCBI Taxonomy" id="48710"/>
    <lineage>
        <taxon>Eukaryota</taxon>
        <taxon>Metazoa</taxon>
        <taxon>Ecdysozoa</taxon>
        <taxon>Arthropoda</taxon>
        <taxon>Hexapoda</taxon>
        <taxon>Collembola</taxon>
        <taxon>Entomobryomorpha</taxon>
        <taxon>Entomobryoidea</taxon>
        <taxon>Orchesellidae</taxon>
        <taxon>Orchesellinae</taxon>
        <taxon>Orchesella</taxon>
    </lineage>
</organism>
<reference evidence="1 2" key="1">
    <citation type="submission" date="2024-08" db="EMBL/GenBank/DDBJ databases">
        <authorList>
            <person name="Cucini C."/>
            <person name="Frati F."/>
        </authorList>
    </citation>
    <scope>NUCLEOTIDE SEQUENCE [LARGE SCALE GENOMIC DNA]</scope>
</reference>
<protein>
    <recommendedName>
        <fullName evidence="3">Gamma-glutamyltranspeptidase 1</fullName>
    </recommendedName>
</protein>
<dbReference type="PRINTS" id="PR01210">
    <property type="entry name" value="GGTRANSPTASE"/>
</dbReference>
<dbReference type="Pfam" id="PF01019">
    <property type="entry name" value="G_glu_transpept"/>
    <property type="match status" value="1"/>
</dbReference>
<dbReference type="Proteomes" id="UP001642540">
    <property type="component" value="Unassembled WGS sequence"/>
</dbReference>
<dbReference type="InterPro" id="IPR043137">
    <property type="entry name" value="GGT_ssub_C"/>
</dbReference>
<evidence type="ECO:0008006" key="3">
    <source>
        <dbReference type="Google" id="ProtNLM"/>
    </source>
</evidence>
<dbReference type="PANTHER" id="PTHR11686">
    <property type="entry name" value="GAMMA GLUTAMYL TRANSPEPTIDASE"/>
    <property type="match status" value="1"/>
</dbReference>
<dbReference type="InterPro" id="IPR000101">
    <property type="entry name" value="GGT_peptidase"/>
</dbReference>
<proteinExistence type="predicted"/>
<dbReference type="Gene3D" id="1.10.246.130">
    <property type="match status" value="1"/>
</dbReference>
<dbReference type="InterPro" id="IPR029055">
    <property type="entry name" value="Ntn_hydrolases_N"/>
</dbReference>
<gene>
    <name evidence="1" type="ORF">ODALV1_LOCUS16928</name>
</gene>
<dbReference type="PROSITE" id="PS51257">
    <property type="entry name" value="PROKAR_LIPOPROTEIN"/>
    <property type="match status" value="1"/>
</dbReference>
<keyword evidence="2" id="KW-1185">Reference proteome</keyword>
<name>A0ABP1QZH0_9HEXA</name>
<dbReference type="SUPFAM" id="SSF56235">
    <property type="entry name" value="N-terminal nucleophile aminohydrolases (Ntn hydrolases)"/>
    <property type="match status" value="1"/>
</dbReference>
<dbReference type="NCBIfam" id="TIGR00066">
    <property type="entry name" value="g_glut_trans"/>
    <property type="match status" value="1"/>
</dbReference>
<comment type="caution">
    <text evidence="1">The sequence shown here is derived from an EMBL/GenBank/DDBJ whole genome shotgun (WGS) entry which is preliminary data.</text>
</comment>
<dbReference type="EMBL" id="CAXLJM020000051">
    <property type="protein sequence ID" value="CAL8115600.1"/>
    <property type="molecule type" value="Genomic_DNA"/>
</dbReference>
<sequence length="594" mass="65142">MLKPKIKAAALATIGTVVLGACVGSIIVWQVLGWNEDDNDAPYENQFESELGVYTQAAIATDAPYCSDIGKNIFEKGGNVIDAAIAALLCVGLIQNQSMGLGGGFLAVFYNATSKEAKTLNARDRAPLAATENMFEGNPDAAARGPLSVAVPGELKGYWELWKEHGSRSITWKELFEPTIQLAENGFNLTGHAANALYQNRERILNTPSLREVFVNNQTGEVFKTGDLIKRPVLAATLRELSEAQEGDVLYRETEMMRKFVEDIRNEGGILTEQDMLNYNVTWDPPVEMAIAGNYTLHSFPPPASGILIAFFLKLLSNYTMNPNDVVTYQRITEAFKHGYAKRTFLGDPEDSGVAEQVEELYNNLTSIDYINQIIELIHDDSTNQTHEYYGAEYYQPDDHGTSTMSLIAPNGDAIAVTSTVNLYFGSMLRSRQTGIIYNDMMDDFSSPNITNAFGVPPSVNNFIKPGKRPVSSMTPTIFTDSEGKVRLVIGGAGGTQITTSVTLVAIRNLWFGENIKEAIDARRMHHQLYPMRIDCEAGFSSDIVEGLEAIGHVVEQPETFIVGSSVVQAISVVENGTIYANSDFRKQGTVAGF</sequence>
<dbReference type="PANTHER" id="PTHR11686:SF9">
    <property type="entry name" value="RE13973P"/>
    <property type="match status" value="1"/>
</dbReference>
<evidence type="ECO:0000313" key="2">
    <source>
        <dbReference type="Proteomes" id="UP001642540"/>
    </source>
</evidence>
<evidence type="ECO:0000313" key="1">
    <source>
        <dbReference type="EMBL" id="CAL8115600.1"/>
    </source>
</evidence>
<dbReference type="InterPro" id="IPR043138">
    <property type="entry name" value="GGT_lsub"/>
</dbReference>
<dbReference type="Gene3D" id="3.60.20.40">
    <property type="match status" value="1"/>
</dbReference>